<comment type="caution">
    <text evidence="2">The sequence shown here is derived from an EMBL/GenBank/DDBJ whole genome shotgun (WGS) entry which is preliminary data.</text>
</comment>
<reference evidence="2 3" key="1">
    <citation type="submission" date="2018-04" db="EMBL/GenBank/DDBJ databases">
        <title>Genomic Encyclopedia of Archaeal and Bacterial Type Strains, Phase II (KMG-II): from individual species to whole genera.</title>
        <authorList>
            <person name="Goeker M."/>
        </authorList>
    </citation>
    <scope>NUCLEOTIDE SEQUENCE [LARGE SCALE GENOMIC DNA]</scope>
    <source>
        <strain evidence="2 3">DSM 21823</strain>
    </source>
</reference>
<accession>A0A2T6B6S2</accession>
<gene>
    <name evidence="2" type="ORF">C8N34_103274</name>
</gene>
<dbReference type="AlphaFoldDB" id="A0A2T6B6S2"/>
<protein>
    <submittedName>
        <fullName evidence="2">Uncharacterized protein</fullName>
    </submittedName>
</protein>
<dbReference type="RefSeq" id="WP_158640453.1">
    <property type="nucleotide sequence ID" value="NZ_QBKP01000003.1"/>
</dbReference>
<keyword evidence="1" id="KW-1133">Transmembrane helix</keyword>
<evidence type="ECO:0000313" key="2">
    <source>
        <dbReference type="EMBL" id="PTX51770.1"/>
    </source>
</evidence>
<dbReference type="OrthoDB" id="9913591at2"/>
<keyword evidence="1" id="KW-0472">Membrane</keyword>
<feature type="transmembrane region" description="Helical" evidence="1">
    <location>
        <begin position="36"/>
        <end position="55"/>
    </location>
</feature>
<dbReference type="EMBL" id="QBKP01000003">
    <property type="protein sequence ID" value="PTX51770.1"/>
    <property type="molecule type" value="Genomic_DNA"/>
</dbReference>
<keyword evidence="1" id="KW-0812">Transmembrane</keyword>
<keyword evidence="3" id="KW-1185">Reference proteome</keyword>
<organism evidence="2 3">
    <name type="scientific">Gemmobacter caeni</name>
    <dbReference type="NCBI Taxonomy" id="589035"/>
    <lineage>
        <taxon>Bacteria</taxon>
        <taxon>Pseudomonadati</taxon>
        <taxon>Pseudomonadota</taxon>
        <taxon>Alphaproteobacteria</taxon>
        <taxon>Rhodobacterales</taxon>
        <taxon>Paracoccaceae</taxon>
        <taxon>Gemmobacter</taxon>
    </lineage>
</organism>
<evidence type="ECO:0000256" key="1">
    <source>
        <dbReference type="SAM" id="Phobius"/>
    </source>
</evidence>
<feature type="transmembrane region" description="Helical" evidence="1">
    <location>
        <begin position="7"/>
        <end position="24"/>
    </location>
</feature>
<dbReference type="Proteomes" id="UP000244224">
    <property type="component" value="Unassembled WGS sequence"/>
</dbReference>
<proteinExistence type="predicted"/>
<sequence length="58" mass="5948">MNNPKQTLVIGMAAVAISGAMILFGSDGASPALRTLQYLFCALGLAGVIGALVQLSRR</sequence>
<name>A0A2T6B6S2_9RHOB</name>
<evidence type="ECO:0000313" key="3">
    <source>
        <dbReference type="Proteomes" id="UP000244224"/>
    </source>
</evidence>